<gene>
    <name evidence="2" type="ORF">ET471_00090</name>
    <name evidence="3" type="ORF">ET471_06055</name>
    <name evidence="4" type="ORF">ET471_12445</name>
</gene>
<dbReference type="Proteomes" id="UP000292118">
    <property type="component" value="Chromosome"/>
</dbReference>
<accession>A0A4P6EZQ0</accession>
<dbReference type="Pfam" id="PF03995">
    <property type="entry name" value="Inhibitor_I36"/>
    <property type="match status" value="1"/>
</dbReference>
<evidence type="ECO:0000313" key="5">
    <source>
        <dbReference type="Proteomes" id="UP000292118"/>
    </source>
</evidence>
<dbReference type="EMBL" id="CP035493">
    <property type="protein sequence ID" value="QAY70729.1"/>
    <property type="molecule type" value="Genomic_DNA"/>
</dbReference>
<keyword evidence="5" id="KW-1185">Reference proteome</keyword>
<dbReference type="KEGG" id="xya:ET471_12445"/>
<evidence type="ECO:0000313" key="3">
    <source>
        <dbReference type="EMBL" id="QAY69657.1"/>
    </source>
</evidence>
<dbReference type="KEGG" id="xya:ET471_06055"/>
<reference evidence="2 5" key="1">
    <citation type="submission" date="2019-01" db="EMBL/GenBank/DDBJ databases">
        <title>Genome sequencing of strain FW10M-9.</title>
        <authorList>
            <person name="Heo J."/>
            <person name="Kim S.-J."/>
            <person name="Kim J.-S."/>
            <person name="Hong S.-B."/>
            <person name="Kwon S.-W."/>
        </authorList>
    </citation>
    <scope>NUCLEOTIDE SEQUENCE [LARGE SCALE GENOMIC DNA]</scope>
    <source>
        <strain evidence="2 5">FW10M-9</strain>
    </source>
</reference>
<dbReference type="AlphaFoldDB" id="A0A4P6EZQ0"/>
<dbReference type="OrthoDB" id="5149285at2"/>
<proteinExistence type="predicted"/>
<feature type="chain" id="PRO_5044088993" description="Peptidase inhibitor family I36" evidence="1">
    <location>
        <begin position="32"/>
        <end position="132"/>
    </location>
</feature>
<evidence type="ECO:0000256" key="1">
    <source>
        <dbReference type="SAM" id="SignalP"/>
    </source>
</evidence>
<evidence type="ECO:0008006" key="6">
    <source>
        <dbReference type="Google" id="ProtNLM"/>
    </source>
</evidence>
<dbReference type="EMBL" id="CP035493">
    <property type="protein sequence ID" value="QAY68642.1"/>
    <property type="molecule type" value="Genomic_DNA"/>
</dbReference>
<evidence type="ECO:0000313" key="2">
    <source>
        <dbReference type="EMBL" id="QAY68642.1"/>
    </source>
</evidence>
<dbReference type="RefSeq" id="WP_129186045.1">
    <property type="nucleotide sequence ID" value="NZ_CP035493.1"/>
</dbReference>
<dbReference type="KEGG" id="xya:ET471_00090"/>
<keyword evidence="1" id="KW-0732">Signal</keyword>
<organism evidence="2 5">
    <name type="scientific">Xylanimonas protaetiae</name>
    <dbReference type="NCBI Taxonomy" id="2509457"/>
    <lineage>
        <taxon>Bacteria</taxon>
        <taxon>Bacillati</taxon>
        <taxon>Actinomycetota</taxon>
        <taxon>Actinomycetes</taxon>
        <taxon>Micrococcales</taxon>
        <taxon>Promicromonosporaceae</taxon>
        <taxon>Xylanimonas</taxon>
    </lineage>
</organism>
<sequence length="132" mass="14091">MSTIKRPLLRTTVAACIAAAGVVLSTAPAQAAYTDCASGYACMWQSTSYSGSPNSSFSMEVKLSTSRNKINSIVNNGTKKMAYFYDNLDYSGAVVFLGNPVIGGQWRDPNLSNGTDATPIAFANRIESARFQ</sequence>
<dbReference type="EMBL" id="CP035493">
    <property type="protein sequence ID" value="QAY69657.1"/>
    <property type="molecule type" value="Genomic_DNA"/>
</dbReference>
<name>A0A4P6EZQ0_9MICO</name>
<evidence type="ECO:0000313" key="4">
    <source>
        <dbReference type="EMBL" id="QAY70729.1"/>
    </source>
</evidence>
<feature type="signal peptide" evidence="1">
    <location>
        <begin position="1"/>
        <end position="31"/>
    </location>
</feature>
<protein>
    <recommendedName>
        <fullName evidence="6">Peptidase inhibitor family I36</fullName>
    </recommendedName>
</protein>